<feature type="transmembrane region" description="Helical" evidence="6">
    <location>
        <begin position="139"/>
        <end position="157"/>
    </location>
</feature>
<evidence type="ECO:0000256" key="6">
    <source>
        <dbReference type="SAM" id="Phobius"/>
    </source>
</evidence>
<feature type="transmembrane region" description="Helical" evidence="6">
    <location>
        <begin position="109"/>
        <end position="130"/>
    </location>
</feature>
<keyword evidence="4 6" id="KW-1133">Transmembrane helix</keyword>
<name>A0A939MGQ8_9MICO</name>
<feature type="transmembrane region" description="Helical" evidence="6">
    <location>
        <begin position="202"/>
        <end position="221"/>
    </location>
</feature>
<dbReference type="PANTHER" id="PTHR30482">
    <property type="entry name" value="HIGH-AFFINITY BRANCHED-CHAIN AMINO ACID TRANSPORT SYSTEM PERMEASE"/>
    <property type="match status" value="1"/>
</dbReference>
<reference evidence="7" key="1">
    <citation type="submission" date="2021-03" db="EMBL/GenBank/DDBJ databases">
        <title>Leucobacter chromiisoli sp. nov., isolated from chromium-containing soil of chemical plant.</title>
        <authorList>
            <person name="Xu Z."/>
        </authorList>
    </citation>
    <scope>NUCLEOTIDE SEQUENCE</scope>
    <source>
        <strain evidence="7">S27</strain>
    </source>
</reference>
<feature type="transmembrane region" description="Helical" evidence="6">
    <location>
        <begin position="337"/>
        <end position="355"/>
    </location>
</feature>
<evidence type="ECO:0000256" key="4">
    <source>
        <dbReference type="ARBA" id="ARBA00022989"/>
    </source>
</evidence>
<dbReference type="RefSeq" id="WP_208095037.1">
    <property type="nucleotide sequence ID" value="NZ_JAGDYM010000001.1"/>
</dbReference>
<gene>
    <name evidence="7" type="ORF">J4H92_00350</name>
</gene>
<dbReference type="GO" id="GO:0015658">
    <property type="term" value="F:branched-chain amino acid transmembrane transporter activity"/>
    <property type="evidence" value="ECO:0007669"/>
    <property type="project" value="InterPro"/>
</dbReference>
<comment type="caution">
    <text evidence="7">The sequence shown here is derived from an EMBL/GenBank/DDBJ whole genome shotgun (WGS) entry which is preliminary data.</text>
</comment>
<feature type="transmembrane region" description="Helical" evidence="6">
    <location>
        <begin position="253"/>
        <end position="274"/>
    </location>
</feature>
<evidence type="ECO:0000313" key="8">
    <source>
        <dbReference type="Proteomes" id="UP000664382"/>
    </source>
</evidence>
<dbReference type="Proteomes" id="UP000664382">
    <property type="component" value="Unassembled WGS sequence"/>
</dbReference>
<dbReference type="InterPro" id="IPR043428">
    <property type="entry name" value="LivM-like"/>
</dbReference>
<keyword evidence="2" id="KW-1003">Cell membrane</keyword>
<evidence type="ECO:0000313" key="7">
    <source>
        <dbReference type="EMBL" id="MBO1900398.1"/>
    </source>
</evidence>
<dbReference type="GO" id="GO:0005886">
    <property type="term" value="C:plasma membrane"/>
    <property type="evidence" value="ECO:0007669"/>
    <property type="project" value="UniProtKB-SubCell"/>
</dbReference>
<keyword evidence="8" id="KW-1185">Reference proteome</keyword>
<evidence type="ECO:0000256" key="2">
    <source>
        <dbReference type="ARBA" id="ARBA00022475"/>
    </source>
</evidence>
<feature type="transmembrane region" description="Helical" evidence="6">
    <location>
        <begin position="286"/>
        <end position="317"/>
    </location>
</feature>
<dbReference type="AlphaFoldDB" id="A0A939MGQ8"/>
<dbReference type="Pfam" id="PF02653">
    <property type="entry name" value="BPD_transp_2"/>
    <property type="match status" value="1"/>
</dbReference>
<keyword evidence="5 6" id="KW-0472">Membrane</keyword>
<evidence type="ECO:0000256" key="1">
    <source>
        <dbReference type="ARBA" id="ARBA00004651"/>
    </source>
</evidence>
<accession>A0A939MGQ8</accession>
<dbReference type="EMBL" id="JAGDYM010000001">
    <property type="protein sequence ID" value="MBO1900398.1"/>
    <property type="molecule type" value="Genomic_DNA"/>
</dbReference>
<proteinExistence type="predicted"/>
<dbReference type="PANTHER" id="PTHR30482:SF5">
    <property type="entry name" value="ABC TRANSPORTER PERMEASE PROTEIN"/>
    <property type="match status" value="1"/>
</dbReference>
<sequence length="375" mass="38187">MSEKAVSENAVPEKAAAEKSNWLGRAGRAPRWVRALALLAVLLLLAALPLYLDAQMLKVGSWSMAIAVGAVGLTMLVGTAGQLSLAHAFFAAVGAYGYAYFAAPEDGLGWPPALAALAGIALAALAGLAFSPVAARVRGLYLGVASLGLVFVGQHLLKNLTPVTGGVNGRSVAPFDVFGFQLTGGTPPLEVLGVPFGAQERMWYLALFSLIVAIFLARGIIARRPGRALTLVRDNQAAASALGINVQHYKASAFVISSAFAGGAGVLTGLAYGYLTPQNFGLTLSISFLVMVLIGGLGSVGGAVVGAVIVTATPLLLESFASSTGLLAAGGSGGYDAATVSSILFGVLVVVLIILEPGGLARLGQRLWRVASRSS</sequence>
<keyword evidence="3 6" id="KW-0812">Transmembrane</keyword>
<feature type="transmembrane region" description="Helical" evidence="6">
    <location>
        <begin position="85"/>
        <end position="103"/>
    </location>
</feature>
<organism evidence="7 8">
    <name type="scientific">Leucobacter weissii</name>
    <dbReference type="NCBI Taxonomy" id="1983706"/>
    <lineage>
        <taxon>Bacteria</taxon>
        <taxon>Bacillati</taxon>
        <taxon>Actinomycetota</taxon>
        <taxon>Actinomycetes</taxon>
        <taxon>Micrococcales</taxon>
        <taxon>Microbacteriaceae</taxon>
        <taxon>Leucobacter</taxon>
    </lineage>
</organism>
<dbReference type="CDD" id="cd06581">
    <property type="entry name" value="TM_PBP1_LivM_like"/>
    <property type="match status" value="1"/>
</dbReference>
<dbReference type="InterPro" id="IPR001851">
    <property type="entry name" value="ABC_transp_permease"/>
</dbReference>
<protein>
    <submittedName>
        <fullName evidence="7">Branched-chain amino acid ABC transporter permease</fullName>
    </submittedName>
</protein>
<evidence type="ECO:0000256" key="5">
    <source>
        <dbReference type="ARBA" id="ARBA00023136"/>
    </source>
</evidence>
<evidence type="ECO:0000256" key="3">
    <source>
        <dbReference type="ARBA" id="ARBA00022692"/>
    </source>
</evidence>
<feature type="transmembrane region" description="Helical" evidence="6">
    <location>
        <begin position="59"/>
        <end position="78"/>
    </location>
</feature>
<feature type="transmembrane region" description="Helical" evidence="6">
    <location>
        <begin position="32"/>
        <end position="52"/>
    </location>
</feature>
<comment type="subcellular location">
    <subcellularLocation>
        <location evidence="1">Cell membrane</location>
        <topology evidence="1">Multi-pass membrane protein</topology>
    </subcellularLocation>
</comment>